<organism evidence="1 2">
    <name type="scientific">Eumeta variegata</name>
    <name type="common">Bagworm moth</name>
    <name type="synonym">Eumeta japonica</name>
    <dbReference type="NCBI Taxonomy" id="151549"/>
    <lineage>
        <taxon>Eukaryota</taxon>
        <taxon>Metazoa</taxon>
        <taxon>Ecdysozoa</taxon>
        <taxon>Arthropoda</taxon>
        <taxon>Hexapoda</taxon>
        <taxon>Insecta</taxon>
        <taxon>Pterygota</taxon>
        <taxon>Neoptera</taxon>
        <taxon>Endopterygota</taxon>
        <taxon>Lepidoptera</taxon>
        <taxon>Glossata</taxon>
        <taxon>Ditrysia</taxon>
        <taxon>Tineoidea</taxon>
        <taxon>Psychidae</taxon>
        <taxon>Oiketicinae</taxon>
        <taxon>Eumeta</taxon>
    </lineage>
</organism>
<keyword evidence="2" id="KW-1185">Reference proteome</keyword>
<evidence type="ECO:0000313" key="1">
    <source>
        <dbReference type="EMBL" id="GBP83821.1"/>
    </source>
</evidence>
<comment type="caution">
    <text evidence="1">The sequence shown here is derived from an EMBL/GenBank/DDBJ whole genome shotgun (WGS) entry which is preliminary data.</text>
</comment>
<accession>A0A4C1Z4S9</accession>
<dbReference type="EMBL" id="BGZK01001642">
    <property type="protein sequence ID" value="GBP83821.1"/>
    <property type="molecule type" value="Genomic_DNA"/>
</dbReference>
<sequence length="75" mass="8284">MNFELVTLRHLVSCHDSSARVETSMTCIKVKTKIAIKPTQRRKNEKRVRTLGASVSTCMEVHGIACSVTPLIVDG</sequence>
<dbReference type="AlphaFoldDB" id="A0A4C1Z4S9"/>
<protein>
    <submittedName>
        <fullName evidence="1">Uncharacterized protein</fullName>
    </submittedName>
</protein>
<evidence type="ECO:0000313" key="2">
    <source>
        <dbReference type="Proteomes" id="UP000299102"/>
    </source>
</evidence>
<gene>
    <name evidence="1" type="ORF">EVAR_64746_1</name>
</gene>
<reference evidence="1 2" key="1">
    <citation type="journal article" date="2019" name="Commun. Biol.">
        <title>The bagworm genome reveals a unique fibroin gene that provides high tensile strength.</title>
        <authorList>
            <person name="Kono N."/>
            <person name="Nakamura H."/>
            <person name="Ohtoshi R."/>
            <person name="Tomita M."/>
            <person name="Numata K."/>
            <person name="Arakawa K."/>
        </authorList>
    </citation>
    <scope>NUCLEOTIDE SEQUENCE [LARGE SCALE GENOMIC DNA]</scope>
</reference>
<name>A0A4C1Z4S9_EUMVA</name>
<proteinExistence type="predicted"/>
<dbReference type="Proteomes" id="UP000299102">
    <property type="component" value="Unassembled WGS sequence"/>
</dbReference>